<dbReference type="PANTHER" id="PTHR40626:SF13">
    <property type="entry name" value="RESPIRATION FACTOR 2-RELATED"/>
    <property type="match status" value="1"/>
</dbReference>
<dbReference type="SUPFAM" id="SSF57667">
    <property type="entry name" value="beta-beta-alpha zinc fingers"/>
    <property type="match status" value="1"/>
</dbReference>
<evidence type="ECO:0000313" key="10">
    <source>
        <dbReference type="EMBL" id="ODV95697.1"/>
    </source>
</evidence>
<dbReference type="SMART" id="SM00355">
    <property type="entry name" value="ZnF_C2H2"/>
    <property type="match status" value="2"/>
</dbReference>
<dbReference type="STRING" id="669874.A0A1E4TVD9"/>
<evidence type="ECO:0000256" key="8">
    <source>
        <dbReference type="SAM" id="MobiDB-lite"/>
    </source>
</evidence>
<dbReference type="GO" id="GO:0008270">
    <property type="term" value="F:zinc ion binding"/>
    <property type="evidence" value="ECO:0007669"/>
    <property type="project" value="UniProtKB-KW"/>
</dbReference>
<dbReference type="InterPro" id="IPR013087">
    <property type="entry name" value="Znf_C2H2_type"/>
</dbReference>
<sequence>MSLNTSKIKQDSVGSVADLNSDTTVAGMIPAANVNITAVKRPLQPSPESRSESPLSPSLHQPIPKKSAIIKTDKPRPHVCVTCTRAFARLEHLKRHERSHTNEKPFQCGACGRCFARRDLVLRHQQKLHASLPTPNRSRTRKHNFNPNVKPGDVIQDYLNENINIVYKNTNPNLPLPSKDNDNLLSPKGEIKNDDNVTTEEDTNDPNFKTKRPRRYSKNIPSTFTPPQSDFNQKNLSIASNGISMTAGNSSANNSTNIKNNTSRTSSSSNGSPIVVGSLFSNLNKPQEPSPATSNTSPPNLAHTNKDNLDINYLGPSPMTFVSTAMNHSVSSSTFPESSTTPGDSNHNSNDNNNSTSSNNSHAEQSKKNKNRHASFSAASASSYTLLKDAKNIQENCISEAPHQIGFATPQLSAQELAEKALLSGFDLDALGVDFRDIDTIEALNLDLEKYGNKSEGNQQQHHQQQQQQGYFNFTHSNQNNGHNNNINNNSNNYNSRGSTPFEFNMTPGGSVIDIPMLQQYLHIGGAGGGAGFENFSSVTNRNFKVKDDDIHKAGKHLYSGDNRDNGNATDDWLAEFINTPFDLNNANIPLASHHIGFTDSKSLQSTSSQHQNSDEITSLFRSRQMDLFKHISSNNTSSNSLGNNLQPLNDNQSHIKLGEVRGSSEFFTEELRSYILLTYQLHNSQFPPLQDLNSYMSLYELEFDKYFPFIHLSTLQARNSEENLALLLAMAAIGALYSFHSTNSLILARLSRFLIQNFMEKQRSSLNNFNNFPLHIIQALVLDTFLGMFSNEAEIFKITSRHLSSLITLVKTIQLNLALENFVLPPPVIDGDTNNDQRQLKSNYDYFIMSQSRIRTLHVLYYLSVLFASLLGLPVELSASDIKSGTPCQIEGLWTAKKPEEWFTILKENRLIIDSKFSLIQISNGEPFPEILRDLENHYCDKKLNFKTLLSALMSISERIYNERTQLEKDSTGALKATKWRMNSRPIIESLLKSWEFIFVKNEGVLIPREANLHLINETPVLKLILPLLHFAKIRKCCYLTPILEKLWAQDWNGMNRELKNLDHDPEALRESSTYALEIIGLWIEIISITNDAEKTSIRTPIFFLTCIFASMLIISEYLYATELWAKNYLQIHSNGSPISNSPTFTENSNSSNINSSSLPTLNAIDRVLWLKTENLFKKVEKNLSPIGSNNFSYSEFLRAQAKGALDVDILDDKIAQLALQSDNNLKRSAEIIVSARLSSRALSLGVRILADAPVWPVALAFAEALKARAIFINDTDSVSNSQNI</sequence>
<dbReference type="InterPro" id="IPR051059">
    <property type="entry name" value="VerF-like"/>
</dbReference>
<reference evidence="11" key="1">
    <citation type="submission" date="2016-05" db="EMBL/GenBank/DDBJ databases">
        <title>Comparative genomics of biotechnologically important yeasts.</title>
        <authorList>
            <consortium name="DOE Joint Genome Institute"/>
            <person name="Riley R."/>
            <person name="Haridas S."/>
            <person name="Wolfe K.H."/>
            <person name="Lopes M.R."/>
            <person name="Hittinger C.T."/>
            <person name="Goker M."/>
            <person name="Salamov A."/>
            <person name="Wisecaver J."/>
            <person name="Long T.M."/>
            <person name="Aerts A.L."/>
            <person name="Barry K."/>
            <person name="Choi C."/>
            <person name="Clum A."/>
            <person name="Coughlan A.Y."/>
            <person name="Deshpande S."/>
            <person name="Douglass A.P."/>
            <person name="Hanson S.J."/>
            <person name="Klenk H.-P."/>
            <person name="Labutti K."/>
            <person name="Lapidus A."/>
            <person name="Lindquist E."/>
            <person name="Lipzen A."/>
            <person name="Meier-Kolthoff J.P."/>
            <person name="Ohm R.A."/>
            <person name="Otillar R.P."/>
            <person name="Pangilinan J."/>
            <person name="Peng Y."/>
            <person name="Rokas A."/>
            <person name="Rosa C.A."/>
            <person name="Scheuner C."/>
            <person name="Sibirny A.A."/>
            <person name="Slot J.C."/>
            <person name="Stielow J.B."/>
            <person name="Sun H."/>
            <person name="Kurtzman C.P."/>
            <person name="Blackwell M."/>
            <person name="Grigoriev I.V."/>
            <person name="Jeffries T.W."/>
        </authorList>
    </citation>
    <scope>NUCLEOTIDE SEQUENCE [LARGE SCALE GENOMIC DNA]</scope>
    <source>
        <strain evidence="11">NRRL Y-2460</strain>
    </source>
</reference>
<feature type="compositionally biased region" description="Low complexity" evidence="8">
    <location>
        <begin position="330"/>
        <end position="362"/>
    </location>
</feature>
<dbReference type="FunFam" id="3.30.160.60:FF:000446">
    <property type="entry name" value="Zinc finger protein"/>
    <property type="match status" value="1"/>
</dbReference>
<dbReference type="FunFam" id="3.30.160.60:FF:002058">
    <property type="entry name" value="YML081W-like protein"/>
    <property type="match status" value="1"/>
</dbReference>
<dbReference type="PROSITE" id="PS50157">
    <property type="entry name" value="ZINC_FINGER_C2H2_2"/>
    <property type="match status" value="2"/>
</dbReference>
<dbReference type="GO" id="GO:0000785">
    <property type="term" value="C:chromatin"/>
    <property type="evidence" value="ECO:0007669"/>
    <property type="project" value="TreeGrafter"/>
</dbReference>
<feature type="region of interest" description="Disordered" evidence="8">
    <location>
        <begin position="330"/>
        <end position="376"/>
    </location>
</feature>
<evidence type="ECO:0000313" key="11">
    <source>
        <dbReference type="Proteomes" id="UP000094236"/>
    </source>
</evidence>
<accession>A0A1E4TVD9</accession>
<name>A0A1E4TVD9_PACTA</name>
<organism evidence="10 11">
    <name type="scientific">Pachysolen tannophilus NRRL Y-2460</name>
    <dbReference type="NCBI Taxonomy" id="669874"/>
    <lineage>
        <taxon>Eukaryota</taxon>
        <taxon>Fungi</taxon>
        <taxon>Dikarya</taxon>
        <taxon>Ascomycota</taxon>
        <taxon>Saccharomycotina</taxon>
        <taxon>Pichiomycetes</taxon>
        <taxon>Pachysolenaceae</taxon>
        <taxon>Pachysolen</taxon>
    </lineage>
</organism>
<evidence type="ECO:0000256" key="4">
    <source>
        <dbReference type="ARBA" id="ARBA00022771"/>
    </source>
</evidence>
<dbReference type="GO" id="GO:0006351">
    <property type="term" value="P:DNA-templated transcription"/>
    <property type="evidence" value="ECO:0007669"/>
    <property type="project" value="InterPro"/>
</dbReference>
<dbReference type="GO" id="GO:0005634">
    <property type="term" value="C:nucleus"/>
    <property type="evidence" value="ECO:0007669"/>
    <property type="project" value="UniProtKB-SubCell"/>
</dbReference>
<feature type="region of interest" description="Disordered" evidence="8">
    <location>
        <begin position="169"/>
        <end position="234"/>
    </location>
</feature>
<evidence type="ECO:0000256" key="5">
    <source>
        <dbReference type="ARBA" id="ARBA00022833"/>
    </source>
</evidence>
<dbReference type="OrthoDB" id="6077919at2759"/>
<feature type="region of interest" description="Disordered" evidence="8">
    <location>
        <begin position="42"/>
        <end position="63"/>
    </location>
</feature>
<proteinExistence type="predicted"/>
<keyword evidence="6" id="KW-0539">Nucleus</keyword>
<feature type="compositionally biased region" description="Low complexity" evidence="8">
    <location>
        <begin position="247"/>
        <end position="272"/>
    </location>
</feature>
<evidence type="ECO:0000256" key="7">
    <source>
        <dbReference type="PROSITE-ProRule" id="PRU00042"/>
    </source>
</evidence>
<keyword evidence="5" id="KW-0862">Zinc</keyword>
<dbReference type="Proteomes" id="UP000094236">
    <property type="component" value="Unassembled WGS sequence"/>
</dbReference>
<dbReference type="EMBL" id="KV454014">
    <property type="protein sequence ID" value="ODV95697.1"/>
    <property type="molecule type" value="Genomic_DNA"/>
</dbReference>
<feature type="region of interest" description="Disordered" evidence="8">
    <location>
        <begin position="247"/>
        <end position="311"/>
    </location>
</feature>
<feature type="domain" description="C2H2-type" evidence="9">
    <location>
        <begin position="78"/>
        <end position="105"/>
    </location>
</feature>
<comment type="subcellular location">
    <subcellularLocation>
        <location evidence="1">Nucleus</location>
    </subcellularLocation>
</comment>
<keyword evidence="2" id="KW-0479">Metal-binding</keyword>
<dbReference type="Gene3D" id="3.30.160.60">
    <property type="entry name" value="Classic Zinc Finger"/>
    <property type="match status" value="2"/>
</dbReference>
<dbReference type="PROSITE" id="PS00028">
    <property type="entry name" value="ZINC_FINGER_C2H2_1"/>
    <property type="match status" value="2"/>
</dbReference>
<dbReference type="GO" id="GO:0000978">
    <property type="term" value="F:RNA polymerase II cis-regulatory region sequence-specific DNA binding"/>
    <property type="evidence" value="ECO:0007669"/>
    <property type="project" value="InterPro"/>
</dbReference>
<dbReference type="GO" id="GO:0000981">
    <property type="term" value="F:DNA-binding transcription factor activity, RNA polymerase II-specific"/>
    <property type="evidence" value="ECO:0007669"/>
    <property type="project" value="InterPro"/>
</dbReference>
<keyword evidence="3" id="KW-0677">Repeat</keyword>
<dbReference type="CDD" id="cd12148">
    <property type="entry name" value="fungal_TF_MHR"/>
    <property type="match status" value="1"/>
</dbReference>
<protein>
    <recommendedName>
        <fullName evidence="9">C2H2-type domain-containing protein</fullName>
    </recommendedName>
</protein>
<evidence type="ECO:0000256" key="3">
    <source>
        <dbReference type="ARBA" id="ARBA00022737"/>
    </source>
</evidence>
<dbReference type="Pfam" id="PF04082">
    <property type="entry name" value="Fungal_trans"/>
    <property type="match status" value="1"/>
</dbReference>
<keyword evidence="11" id="KW-1185">Reference proteome</keyword>
<feature type="region of interest" description="Disordered" evidence="8">
    <location>
        <begin position="474"/>
        <end position="496"/>
    </location>
</feature>
<gene>
    <name evidence="10" type="ORF">PACTADRAFT_50381</name>
</gene>
<feature type="domain" description="C2H2-type" evidence="9">
    <location>
        <begin position="106"/>
        <end position="134"/>
    </location>
</feature>
<feature type="compositionally biased region" description="Low complexity" evidence="8">
    <location>
        <begin position="477"/>
        <end position="496"/>
    </location>
</feature>
<dbReference type="PANTHER" id="PTHR40626">
    <property type="entry name" value="MIP31509P"/>
    <property type="match status" value="1"/>
</dbReference>
<feature type="compositionally biased region" description="Low complexity" evidence="8">
    <location>
        <begin position="42"/>
        <end position="59"/>
    </location>
</feature>
<keyword evidence="4 7" id="KW-0863">Zinc-finger</keyword>
<feature type="compositionally biased region" description="Low complexity" evidence="8">
    <location>
        <begin position="290"/>
        <end position="300"/>
    </location>
</feature>
<evidence type="ECO:0000259" key="9">
    <source>
        <dbReference type="PROSITE" id="PS50157"/>
    </source>
</evidence>
<evidence type="ECO:0000256" key="1">
    <source>
        <dbReference type="ARBA" id="ARBA00004123"/>
    </source>
</evidence>
<feature type="region of interest" description="Disordered" evidence="8">
    <location>
        <begin position="132"/>
        <end position="152"/>
    </location>
</feature>
<dbReference type="InterPro" id="IPR036236">
    <property type="entry name" value="Znf_C2H2_sf"/>
</dbReference>
<dbReference type="InterPro" id="IPR007219">
    <property type="entry name" value="XnlR_reg_dom"/>
</dbReference>
<feature type="compositionally biased region" description="Polar residues" evidence="8">
    <location>
        <begin position="219"/>
        <end position="234"/>
    </location>
</feature>
<evidence type="ECO:0000256" key="6">
    <source>
        <dbReference type="ARBA" id="ARBA00023242"/>
    </source>
</evidence>
<evidence type="ECO:0000256" key="2">
    <source>
        <dbReference type="ARBA" id="ARBA00022723"/>
    </source>
</evidence>